<organism evidence="2 3">
    <name type="scientific">Streptomyces virginiae</name>
    <name type="common">Streptomyces cinnamonensis</name>
    <dbReference type="NCBI Taxonomy" id="1961"/>
    <lineage>
        <taxon>Bacteria</taxon>
        <taxon>Bacillati</taxon>
        <taxon>Actinomycetota</taxon>
        <taxon>Actinomycetes</taxon>
        <taxon>Kitasatosporales</taxon>
        <taxon>Streptomycetaceae</taxon>
        <taxon>Streptomyces</taxon>
    </lineage>
</organism>
<name>A0ABQ3NWK9_STRVG</name>
<dbReference type="Proteomes" id="UP000660554">
    <property type="component" value="Unassembled WGS sequence"/>
</dbReference>
<dbReference type="Gene3D" id="3.30.420.150">
    <property type="entry name" value="Exopolyphosphatase. Domain 2"/>
    <property type="match status" value="1"/>
</dbReference>
<keyword evidence="2" id="KW-0378">Hydrolase</keyword>
<dbReference type="SUPFAM" id="SSF53067">
    <property type="entry name" value="Actin-like ATPase domain"/>
    <property type="match status" value="2"/>
</dbReference>
<proteinExistence type="predicted"/>
<protein>
    <submittedName>
        <fullName evidence="2">Hydrolase</fullName>
    </submittedName>
</protein>
<accession>A0ABQ3NWK9</accession>
<dbReference type="PANTHER" id="PTHR30005">
    <property type="entry name" value="EXOPOLYPHOSPHATASE"/>
    <property type="match status" value="1"/>
</dbReference>
<dbReference type="EMBL" id="BNDV01000016">
    <property type="protein sequence ID" value="GHI17151.1"/>
    <property type="molecule type" value="Genomic_DNA"/>
</dbReference>
<gene>
    <name evidence="2" type="ORF">Scinn_66140</name>
</gene>
<keyword evidence="3" id="KW-1185">Reference proteome</keyword>
<dbReference type="CDD" id="cd24119">
    <property type="entry name" value="ASKHA_NBD_MtPPX2-like"/>
    <property type="match status" value="1"/>
</dbReference>
<evidence type="ECO:0000259" key="1">
    <source>
        <dbReference type="Pfam" id="PF02541"/>
    </source>
</evidence>
<dbReference type="PANTHER" id="PTHR30005:SF13">
    <property type="entry name" value="EXOPOLYPHOSPHATASE 2"/>
    <property type="match status" value="1"/>
</dbReference>
<sequence length="327" mass="34720">MRGEEGGGDAVTRVAGIDCGTNSIRLLVADCDPATGELTELDRRMIVVRLGQGVDRTGRLAPEALERTFAACREYAAVIKELGAERVRFVATSASRDAENRDDFVRGVVEILGVEPEVISGDQEAEFSFTGATKELTAHEHLERPFLVVDIGGGSTEFVVGDDHVRAARSVDVGCVRMTERHLVVDGVVTDPPTEEQIAAVRADIEAALDLASRTVPLTEARTLVGLAGSVTTIAGIALGLPEYQSSAIHHSRISYEQVRAITERMLTATHAERAAIPVMHPGRVDVIGAGALVLLAIMERTGAQEVVVSEHDILDGIAWSAAAATA</sequence>
<dbReference type="Pfam" id="PF02541">
    <property type="entry name" value="Ppx-GppA"/>
    <property type="match status" value="1"/>
</dbReference>
<dbReference type="InterPro" id="IPR043129">
    <property type="entry name" value="ATPase_NBD"/>
</dbReference>
<dbReference type="GO" id="GO:0016787">
    <property type="term" value="F:hydrolase activity"/>
    <property type="evidence" value="ECO:0007669"/>
    <property type="project" value="UniProtKB-KW"/>
</dbReference>
<comment type="caution">
    <text evidence="2">The sequence shown here is derived from an EMBL/GenBank/DDBJ whole genome shotgun (WGS) entry which is preliminary data.</text>
</comment>
<evidence type="ECO:0000313" key="3">
    <source>
        <dbReference type="Proteomes" id="UP000660554"/>
    </source>
</evidence>
<dbReference type="Gene3D" id="3.30.420.40">
    <property type="match status" value="1"/>
</dbReference>
<dbReference type="InterPro" id="IPR050273">
    <property type="entry name" value="GppA/Ppx_hydrolase"/>
</dbReference>
<evidence type="ECO:0000313" key="2">
    <source>
        <dbReference type="EMBL" id="GHI17151.1"/>
    </source>
</evidence>
<feature type="domain" description="Ppx/GppA phosphatase N-terminal" evidence="1">
    <location>
        <begin position="36"/>
        <end position="318"/>
    </location>
</feature>
<reference evidence="3" key="1">
    <citation type="submission" date="2020-09" db="EMBL/GenBank/DDBJ databases">
        <title>Whole genome shotgun sequence of Streptomyces cinnamonensis NBRC 15873.</title>
        <authorList>
            <person name="Komaki H."/>
            <person name="Tamura T."/>
        </authorList>
    </citation>
    <scope>NUCLEOTIDE SEQUENCE [LARGE SCALE GENOMIC DNA]</scope>
    <source>
        <strain evidence="3">NBRC 15873</strain>
    </source>
</reference>
<dbReference type="InterPro" id="IPR003695">
    <property type="entry name" value="Ppx_GppA_N"/>
</dbReference>